<dbReference type="RefSeq" id="WP_136394648.1">
    <property type="nucleotide sequence ID" value="NZ_SSND01000002.1"/>
</dbReference>
<keyword evidence="3 5" id="KW-0378">Hydrolase</keyword>
<feature type="binding site" evidence="8">
    <location>
        <position position="192"/>
    </location>
    <ligand>
        <name>Zn(2+)</name>
        <dbReference type="ChEBI" id="CHEBI:29105"/>
    </ligand>
</feature>
<comment type="caution">
    <text evidence="10">The sequence shown here is derived from an EMBL/GenBank/DDBJ whole genome shotgun (WGS) entry which is preliminary data.</text>
</comment>
<dbReference type="PANTHER" id="PTHR11113:SF14">
    <property type="entry name" value="N-ACETYLGLUCOSAMINE-6-PHOSPHATE DEACETYLASE"/>
    <property type="match status" value="1"/>
</dbReference>
<dbReference type="InterPro" id="IPR011059">
    <property type="entry name" value="Metal-dep_hydrolase_composite"/>
</dbReference>
<dbReference type="PANTHER" id="PTHR11113">
    <property type="entry name" value="N-ACETYLGLUCOSAMINE-6-PHOSPHATE DEACETYLASE"/>
    <property type="match status" value="1"/>
</dbReference>
<dbReference type="NCBIfam" id="TIGR00221">
    <property type="entry name" value="nagA"/>
    <property type="match status" value="1"/>
</dbReference>
<keyword evidence="4 5" id="KW-0119">Carbohydrate metabolism</keyword>
<dbReference type="InterPro" id="IPR006680">
    <property type="entry name" value="Amidohydro-rel"/>
</dbReference>
<reference evidence="10 11" key="1">
    <citation type="submission" date="2019-04" db="EMBL/GenBank/DDBJ databases">
        <title>Draft genome sequence of Gemmobacter aestuarii sp. nov.</title>
        <authorList>
            <person name="Hameed A."/>
            <person name="Lin S.-Y."/>
            <person name="Shahina M."/>
            <person name="Lai W.-A."/>
            <person name="Young C.-C."/>
        </authorList>
    </citation>
    <scope>NUCLEOTIDE SEQUENCE [LARGE SCALE GENOMIC DNA]</scope>
    <source>
        <strain evidence="10 11">CC-PW-75</strain>
    </source>
</reference>
<evidence type="ECO:0000256" key="7">
    <source>
        <dbReference type="PIRSR" id="PIRSR038994-2"/>
    </source>
</evidence>
<feature type="binding site" evidence="8">
    <location>
        <position position="126"/>
    </location>
    <ligand>
        <name>Zn(2+)</name>
        <dbReference type="ChEBI" id="CHEBI:29105"/>
    </ligand>
</feature>
<evidence type="ECO:0000256" key="4">
    <source>
        <dbReference type="ARBA" id="ARBA00023277"/>
    </source>
</evidence>
<keyword evidence="11" id="KW-1185">Reference proteome</keyword>
<evidence type="ECO:0000256" key="6">
    <source>
        <dbReference type="PIRSR" id="PIRSR038994-1"/>
    </source>
</evidence>
<dbReference type="AlphaFoldDB" id="A0A4S3MPS2"/>
<evidence type="ECO:0000256" key="2">
    <source>
        <dbReference type="ARBA" id="ARBA00022723"/>
    </source>
</evidence>
<dbReference type="Gene3D" id="2.30.40.10">
    <property type="entry name" value="Urease, subunit C, domain 1"/>
    <property type="match status" value="1"/>
</dbReference>
<dbReference type="Proteomes" id="UP000309450">
    <property type="component" value="Unassembled WGS sequence"/>
</dbReference>
<feature type="binding site" evidence="8">
    <location>
        <position position="213"/>
    </location>
    <ligand>
        <name>Zn(2+)</name>
        <dbReference type="ChEBI" id="CHEBI:29105"/>
    </ligand>
</feature>
<dbReference type="SUPFAM" id="SSF51556">
    <property type="entry name" value="Metallo-dependent hydrolases"/>
    <property type="match status" value="1"/>
</dbReference>
<comment type="similarity">
    <text evidence="1 5">Belongs to the metallo-dependent hydrolases superfamily. NagA family.</text>
</comment>
<evidence type="ECO:0000256" key="3">
    <source>
        <dbReference type="ARBA" id="ARBA00022801"/>
    </source>
</evidence>
<organism evidence="10 11">
    <name type="scientific">Aliigemmobacter aestuarii</name>
    <dbReference type="NCBI Taxonomy" id="1445661"/>
    <lineage>
        <taxon>Bacteria</taxon>
        <taxon>Pseudomonadati</taxon>
        <taxon>Pseudomonadota</taxon>
        <taxon>Alphaproteobacteria</taxon>
        <taxon>Rhodobacterales</taxon>
        <taxon>Paracoccaceae</taxon>
        <taxon>Aliigemmobacter</taxon>
    </lineage>
</organism>
<evidence type="ECO:0000259" key="9">
    <source>
        <dbReference type="Pfam" id="PF01979"/>
    </source>
</evidence>
<evidence type="ECO:0000313" key="10">
    <source>
        <dbReference type="EMBL" id="THD83755.1"/>
    </source>
</evidence>
<evidence type="ECO:0000256" key="8">
    <source>
        <dbReference type="PIRSR" id="PIRSR038994-3"/>
    </source>
</evidence>
<dbReference type="InterPro" id="IPR003764">
    <property type="entry name" value="GlcNAc_6-P_deAcase"/>
</dbReference>
<comment type="cofactor">
    <cofactor evidence="8">
        <name>a divalent metal cation</name>
        <dbReference type="ChEBI" id="CHEBI:60240"/>
    </cofactor>
    <text evidence="8">Binds 1 divalent metal cation per subunit.</text>
</comment>
<dbReference type="GO" id="GO:0046872">
    <property type="term" value="F:metal ion binding"/>
    <property type="evidence" value="ECO:0007669"/>
    <property type="project" value="UniProtKB-KW"/>
</dbReference>
<protein>
    <submittedName>
        <fullName evidence="10">N-acetylglucosamine-6-phosphate deacetylase</fullName>
        <ecNumber evidence="10">3.5.1.25</ecNumber>
    </submittedName>
</protein>
<dbReference type="SUPFAM" id="SSF51338">
    <property type="entry name" value="Composite domain of metallo-dependent hydrolases"/>
    <property type="match status" value="1"/>
</dbReference>
<dbReference type="GO" id="GO:0008448">
    <property type="term" value="F:N-acetylglucosamine-6-phosphate deacetylase activity"/>
    <property type="evidence" value="ECO:0007669"/>
    <property type="project" value="UniProtKB-EC"/>
</dbReference>
<feature type="binding site" evidence="7">
    <location>
        <position position="224"/>
    </location>
    <ligand>
        <name>substrate</name>
    </ligand>
</feature>
<evidence type="ECO:0000313" key="11">
    <source>
        <dbReference type="Proteomes" id="UP000309450"/>
    </source>
</evidence>
<evidence type="ECO:0000256" key="5">
    <source>
        <dbReference type="PIRNR" id="PIRNR038994"/>
    </source>
</evidence>
<dbReference type="GO" id="GO:0006046">
    <property type="term" value="P:N-acetylglucosamine catabolic process"/>
    <property type="evidence" value="ECO:0007669"/>
    <property type="project" value="TreeGrafter"/>
</dbReference>
<dbReference type="EC" id="3.5.1.25" evidence="10"/>
<feature type="binding site" evidence="7">
    <location>
        <position position="137"/>
    </location>
    <ligand>
        <name>substrate</name>
    </ligand>
</feature>
<proteinExistence type="inferred from homology"/>
<gene>
    <name evidence="10" type="primary">nagA</name>
    <name evidence="10" type="ORF">E7811_10870</name>
</gene>
<keyword evidence="2 8" id="KW-0479">Metal-binding</keyword>
<feature type="binding site" evidence="7">
    <location>
        <begin position="216"/>
        <end position="217"/>
    </location>
    <ligand>
        <name>substrate</name>
    </ligand>
</feature>
<dbReference type="Gene3D" id="3.20.20.140">
    <property type="entry name" value="Metal-dependent hydrolases"/>
    <property type="match status" value="1"/>
</dbReference>
<name>A0A4S3MPS2_9RHOB</name>
<feature type="binding site" evidence="7">
    <location>
        <begin position="302"/>
        <end position="304"/>
    </location>
    <ligand>
        <name>substrate</name>
    </ligand>
</feature>
<dbReference type="OrthoDB" id="9776488at2"/>
<accession>A0A4S3MPS2</accession>
<feature type="binding site" evidence="7">
    <location>
        <position position="247"/>
    </location>
    <ligand>
        <name>substrate</name>
    </ligand>
</feature>
<sequence length="377" mass="38986">MPRTHVLTGARLFDGTDLHDGLAVVIEGGVIAALIPDKEAPADAERVSGILAPAFVDLQVNGGGGRFVGAGTTAADLAAICATHRAMGTAGILPTLITDTPEATARVIAAGIGAIGAPGFLGLHLEGPHLDPRRKGAHDPALIRPMTDADLARLCDAARRLPVLMVTLAPESATPDQIAALAQAGAIVSLGHTDCGYDTARAAFAAGARCATHLFNAMSQLGNREPGLVGAVMNGTCAAGLIADTIHVHPAAMRTALTMRSEGIFLVTDCMAFAGTDLTELELHGRRILRREGRLTLDDGTLAGADLTLPEAIGNLVRWVGIAPRRALAMASSIPAGVIGADDRLGAIAPGRRAELVLLDSDFARDRCWYDDGWHDA</sequence>
<feature type="domain" description="Amidohydrolase-related" evidence="9">
    <location>
        <begin position="50"/>
        <end position="362"/>
    </location>
</feature>
<dbReference type="EMBL" id="SSND01000002">
    <property type="protein sequence ID" value="THD83755.1"/>
    <property type="molecule type" value="Genomic_DNA"/>
</dbReference>
<dbReference type="InterPro" id="IPR032466">
    <property type="entry name" value="Metal_Hydrolase"/>
</dbReference>
<dbReference type="Pfam" id="PF01979">
    <property type="entry name" value="Amidohydro_1"/>
    <property type="match status" value="1"/>
</dbReference>
<evidence type="ECO:0000256" key="1">
    <source>
        <dbReference type="ARBA" id="ARBA00010716"/>
    </source>
</evidence>
<feature type="active site" description="Proton donor/acceptor" evidence="6">
    <location>
        <position position="269"/>
    </location>
</feature>
<dbReference type="PIRSF" id="PIRSF038994">
    <property type="entry name" value="NagA"/>
    <property type="match status" value="1"/>
</dbReference>